<keyword evidence="6" id="KW-1185">Reference proteome</keyword>
<keyword evidence="2" id="KW-0238">DNA-binding</keyword>
<dbReference type="InterPro" id="IPR008920">
    <property type="entry name" value="TF_FadR/GntR_C"/>
</dbReference>
<dbReference type="SUPFAM" id="SSF46785">
    <property type="entry name" value="Winged helix' DNA-binding domain"/>
    <property type="match status" value="1"/>
</dbReference>
<reference evidence="5" key="1">
    <citation type="journal article" date="2014" name="Int. J. Syst. Evol. Microbiol.">
        <title>Complete genome sequence of Corynebacterium casei LMG S-19264T (=DSM 44701T), isolated from a smear-ripened cheese.</title>
        <authorList>
            <consortium name="US DOE Joint Genome Institute (JGI-PGF)"/>
            <person name="Walter F."/>
            <person name="Albersmeier A."/>
            <person name="Kalinowski J."/>
            <person name="Ruckert C."/>
        </authorList>
    </citation>
    <scope>NUCLEOTIDE SEQUENCE</scope>
    <source>
        <strain evidence="5">NBRC 110071</strain>
    </source>
</reference>
<dbReference type="CDD" id="cd07377">
    <property type="entry name" value="WHTH_GntR"/>
    <property type="match status" value="1"/>
</dbReference>
<dbReference type="InterPro" id="IPR011711">
    <property type="entry name" value="GntR_C"/>
</dbReference>
<dbReference type="GO" id="GO:0003677">
    <property type="term" value="F:DNA binding"/>
    <property type="evidence" value="ECO:0007669"/>
    <property type="project" value="UniProtKB-KW"/>
</dbReference>
<evidence type="ECO:0000256" key="1">
    <source>
        <dbReference type="ARBA" id="ARBA00023015"/>
    </source>
</evidence>
<keyword evidence="3" id="KW-0804">Transcription</keyword>
<feature type="domain" description="HTH gntR-type" evidence="4">
    <location>
        <begin position="10"/>
        <end position="77"/>
    </location>
</feature>
<dbReference type="PANTHER" id="PTHR43537">
    <property type="entry name" value="TRANSCRIPTIONAL REGULATOR, GNTR FAMILY"/>
    <property type="match status" value="1"/>
</dbReference>
<dbReference type="InterPro" id="IPR036388">
    <property type="entry name" value="WH-like_DNA-bd_sf"/>
</dbReference>
<dbReference type="GO" id="GO:0003700">
    <property type="term" value="F:DNA-binding transcription factor activity"/>
    <property type="evidence" value="ECO:0007669"/>
    <property type="project" value="InterPro"/>
</dbReference>
<dbReference type="Gene3D" id="1.10.10.10">
    <property type="entry name" value="Winged helix-like DNA-binding domain superfamily/Winged helix DNA-binding domain"/>
    <property type="match status" value="1"/>
</dbReference>
<proteinExistence type="predicted"/>
<evidence type="ECO:0000259" key="4">
    <source>
        <dbReference type="PROSITE" id="PS50949"/>
    </source>
</evidence>
<evidence type="ECO:0000256" key="2">
    <source>
        <dbReference type="ARBA" id="ARBA00023125"/>
    </source>
</evidence>
<evidence type="ECO:0000313" key="6">
    <source>
        <dbReference type="Proteomes" id="UP001161389"/>
    </source>
</evidence>
<dbReference type="SMART" id="SM00345">
    <property type="entry name" value="HTH_GNTR"/>
    <property type="match status" value="1"/>
</dbReference>
<dbReference type="InterPro" id="IPR000524">
    <property type="entry name" value="Tscrpt_reg_HTH_GntR"/>
</dbReference>
<keyword evidence="1" id="KW-0805">Transcription regulation</keyword>
<evidence type="ECO:0000256" key="3">
    <source>
        <dbReference type="ARBA" id="ARBA00023163"/>
    </source>
</evidence>
<comment type="caution">
    <text evidence="5">The sequence shown here is derived from an EMBL/GenBank/DDBJ whole genome shotgun (WGS) entry which is preliminary data.</text>
</comment>
<organism evidence="5 6">
    <name type="scientific">Litoribrevibacter albus</name>
    <dbReference type="NCBI Taxonomy" id="1473156"/>
    <lineage>
        <taxon>Bacteria</taxon>
        <taxon>Pseudomonadati</taxon>
        <taxon>Pseudomonadota</taxon>
        <taxon>Gammaproteobacteria</taxon>
        <taxon>Oceanospirillales</taxon>
        <taxon>Oceanospirillaceae</taxon>
        <taxon>Litoribrevibacter</taxon>
    </lineage>
</organism>
<dbReference type="Pfam" id="PF00392">
    <property type="entry name" value="GntR"/>
    <property type="match status" value="1"/>
</dbReference>
<dbReference type="Pfam" id="PF07729">
    <property type="entry name" value="FCD"/>
    <property type="match status" value="1"/>
</dbReference>
<dbReference type="Gene3D" id="1.20.120.530">
    <property type="entry name" value="GntR ligand-binding domain-like"/>
    <property type="match status" value="1"/>
</dbReference>
<dbReference type="PROSITE" id="PS50949">
    <property type="entry name" value="HTH_GNTR"/>
    <property type="match status" value="1"/>
</dbReference>
<dbReference type="EMBL" id="BSNM01000014">
    <property type="protein sequence ID" value="GLQ31892.1"/>
    <property type="molecule type" value="Genomic_DNA"/>
</dbReference>
<accession>A0AA37SCH0</accession>
<name>A0AA37SCH0_9GAMM</name>
<dbReference type="RefSeq" id="WP_284381668.1">
    <property type="nucleotide sequence ID" value="NZ_BSNM01000014.1"/>
</dbReference>
<gene>
    <name evidence="5" type="ORF">GCM10007876_23710</name>
</gene>
<protein>
    <submittedName>
        <fullName evidence="5">GntR family transcriptional regulator</fullName>
    </submittedName>
</protein>
<sequence length="233" mass="26425">MTLTTVVNNLTLADQVLTKVQEDIVNGDIAPGTKISESALASKYGVSRGPLREAISRLESRGLIERAPNVGARVVSLSHKELIELYQIRENLEGLACRLAAENMTEDEIEQLQALLQKHQQDQDFKDGTSYYKQQGDLDFHYCIIHGSKNRKLIHLLCEELYHLILMYRHQFSAISTTNISSHPEKAFVHHQRIVEAIADRDGELAEMLMKKHIQRSRKAVETYFDQLTAGEA</sequence>
<dbReference type="PANTHER" id="PTHR43537:SF49">
    <property type="entry name" value="TRANSCRIPTIONAL REGULATORY PROTEIN"/>
    <property type="match status" value="1"/>
</dbReference>
<dbReference type="AlphaFoldDB" id="A0AA37SCH0"/>
<dbReference type="SUPFAM" id="SSF48008">
    <property type="entry name" value="GntR ligand-binding domain-like"/>
    <property type="match status" value="1"/>
</dbReference>
<evidence type="ECO:0000313" key="5">
    <source>
        <dbReference type="EMBL" id="GLQ31892.1"/>
    </source>
</evidence>
<dbReference type="PRINTS" id="PR00035">
    <property type="entry name" value="HTHGNTR"/>
</dbReference>
<reference evidence="5" key="2">
    <citation type="submission" date="2023-01" db="EMBL/GenBank/DDBJ databases">
        <title>Draft genome sequence of Litoribrevibacter albus strain NBRC 110071.</title>
        <authorList>
            <person name="Sun Q."/>
            <person name="Mori K."/>
        </authorList>
    </citation>
    <scope>NUCLEOTIDE SEQUENCE</scope>
    <source>
        <strain evidence="5">NBRC 110071</strain>
    </source>
</reference>
<dbReference type="Proteomes" id="UP001161389">
    <property type="component" value="Unassembled WGS sequence"/>
</dbReference>
<dbReference type="InterPro" id="IPR036390">
    <property type="entry name" value="WH_DNA-bd_sf"/>
</dbReference>
<dbReference type="SMART" id="SM00895">
    <property type="entry name" value="FCD"/>
    <property type="match status" value="1"/>
</dbReference>